<evidence type="ECO:0000256" key="12">
    <source>
        <dbReference type="ARBA" id="ARBA00080040"/>
    </source>
</evidence>
<evidence type="ECO:0000256" key="3">
    <source>
        <dbReference type="ARBA" id="ARBA00022679"/>
    </source>
</evidence>
<name>A0ABD1J445_9TELE</name>
<dbReference type="Proteomes" id="UP001591681">
    <property type="component" value="Unassembled WGS sequence"/>
</dbReference>
<dbReference type="GO" id="GO:0038173">
    <property type="term" value="P:interleukin-17A-mediated signaling pathway"/>
    <property type="evidence" value="ECO:0007669"/>
    <property type="project" value="UniProtKB-ARBA"/>
</dbReference>
<dbReference type="PANTHER" id="PTHR34257">
    <property type="entry name" value="ADAPTER PROTEIN CIKS"/>
    <property type="match status" value="1"/>
</dbReference>
<dbReference type="PANTHER" id="PTHR34257:SF4">
    <property type="entry name" value="ADAPTER PROTEIN CIKS"/>
    <property type="match status" value="1"/>
</dbReference>
<evidence type="ECO:0000313" key="15">
    <source>
        <dbReference type="EMBL" id="KAL2081947.1"/>
    </source>
</evidence>
<dbReference type="GO" id="GO:0005737">
    <property type="term" value="C:cytoplasm"/>
    <property type="evidence" value="ECO:0007669"/>
    <property type="project" value="UniProtKB-ARBA"/>
</dbReference>
<dbReference type="GO" id="GO:0006954">
    <property type="term" value="P:inflammatory response"/>
    <property type="evidence" value="ECO:0007669"/>
    <property type="project" value="UniProtKB-KW"/>
</dbReference>
<gene>
    <name evidence="15" type="ORF">ACEWY4_021765</name>
</gene>
<evidence type="ECO:0000256" key="8">
    <source>
        <dbReference type="ARBA" id="ARBA00075327"/>
    </source>
</evidence>
<evidence type="ECO:0000256" key="7">
    <source>
        <dbReference type="ARBA" id="ARBA00073304"/>
    </source>
</evidence>
<accession>A0ABD1J445</accession>
<keyword evidence="4" id="KW-0833">Ubl conjugation pathway</keyword>
<dbReference type="GO" id="GO:0000209">
    <property type="term" value="P:protein polyubiquitination"/>
    <property type="evidence" value="ECO:0007669"/>
    <property type="project" value="UniProtKB-ARBA"/>
</dbReference>
<dbReference type="FunFam" id="3.40.50.11530:FF:000007">
    <property type="entry name" value="adapter protein CIKS isoform X3"/>
    <property type="match status" value="1"/>
</dbReference>
<reference evidence="15 16" key="1">
    <citation type="submission" date="2024-09" db="EMBL/GenBank/DDBJ databases">
        <title>A chromosome-level genome assembly of Gray's grenadier anchovy, Coilia grayii.</title>
        <authorList>
            <person name="Fu Z."/>
        </authorList>
    </citation>
    <scope>NUCLEOTIDE SEQUENCE [LARGE SCALE GENOMIC DNA]</scope>
    <source>
        <strain evidence="15">G4</strain>
        <tissue evidence="15">Muscle</tissue>
    </source>
</reference>
<proteinExistence type="predicted"/>
<evidence type="ECO:0000256" key="5">
    <source>
        <dbReference type="ARBA" id="ARBA00023198"/>
    </source>
</evidence>
<feature type="region of interest" description="Disordered" evidence="13">
    <location>
        <begin position="107"/>
        <end position="135"/>
    </location>
</feature>
<keyword evidence="16" id="KW-1185">Reference proteome</keyword>
<dbReference type="InterPro" id="IPR053047">
    <property type="entry name" value="E3_ubiq_ligase_TRAF3IP2"/>
</dbReference>
<evidence type="ECO:0000313" key="16">
    <source>
        <dbReference type="Proteomes" id="UP001591681"/>
    </source>
</evidence>
<evidence type="ECO:0000256" key="4">
    <source>
        <dbReference type="ARBA" id="ARBA00022786"/>
    </source>
</evidence>
<keyword evidence="5" id="KW-0395">Inflammatory response</keyword>
<dbReference type="EC" id="2.3.2.27" evidence="2"/>
<comment type="caution">
    <text evidence="15">The sequence shown here is derived from an EMBL/GenBank/DDBJ whole genome shotgun (WGS) entry which is preliminary data.</text>
</comment>
<evidence type="ECO:0000256" key="13">
    <source>
        <dbReference type="SAM" id="MobiDB-lite"/>
    </source>
</evidence>
<dbReference type="GO" id="GO:0061630">
    <property type="term" value="F:ubiquitin protein ligase activity"/>
    <property type="evidence" value="ECO:0007669"/>
    <property type="project" value="UniProtKB-EC"/>
</dbReference>
<organism evidence="15 16">
    <name type="scientific">Coilia grayii</name>
    <name type="common">Gray's grenadier anchovy</name>
    <dbReference type="NCBI Taxonomy" id="363190"/>
    <lineage>
        <taxon>Eukaryota</taxon>
        <taxon>Metazoa</taxon>
        <taxon>Chordata</taxon>
        <taxon>Craniata</taxon>
        <taxon>Vertebrata</taxon>
        <taxon>Euteleostomi</taxon>
        <taxon>Actinopterygii</taxon>
        <taxon>Neopterygii</taxon>
        <taxon>Teleostei</taxon>
        <taxon>Clupei</taxon>
        <taxon>Clupeiformes</taxon>
        <taxon>Clupeoidei</taxon>
        <taxon>Engraulidae</taxon>
        <taxon>Coilinae</taxon>
        <taxon>Coilia</taxon>
    </lineage>
</organism>
<evidence type="ECO:0000256" key="10">
    <source>
        <dbReference type="ARBA" id="ARBA00078387"/>
    </source>
</evidence>
<comment type="catalytic activity">
    <reaction evidence="1">
        <text>S-ubiquitinyl-[E2 ubiquitin-conjugating enzyme]-L-cysteine + [acceptor protein]-L-lysine = [E2 ubiquitin-conjugating enzyme]-L-cysteine + N(6)-ubiquitinyl-[acceptor protein]-L-lysine.</text>
        <dbReference type="EC" id="2.3.2.27"/>
    </reaction>
</comment>
<evidence type="ECO:0000256" key="9">
    <source>
        <dbReference type="ARBA" id="ARBA00076636"/>
    </source>
</evidence>
<dbReference type="GO" id="GO:0097400">
    <property type="term" value="P:interleukin-17-mediated signaling pathway"/>
    <property type="evidence" value="ECO:0007669"/>
    <property type="project" value="UniProtKB-ARBA"/>
</dbReference>
<keyword evidence="3" id="KW-0808">Transferase</keyword>
<feature type="domain" description="SEFIR" evidence="14">
    <location>
        <begin position="256"/>
        <end position="393"/>
    </location>
</feature>
<protein>
    <recommendedName>
        <fullName evidence="7">E3 ubiquitin ligase TRAF3IP2</fullName>
        <ecNumber evidence="2">2.3.2.27</ecNumber>
    </recommendedName>
    <alternativeName>
        <fullName evidence="8">Adapter protein CIKS</fullName>
    </alternativeName>
    <alternativeName>
        <fullName evidence="9">Connection to IKK and SAPK/JNK</fullName>
    </alternativeName>
    <alternativeName>
        <fullName evidence="12">E3 ubiquitin-protein ligase CIKS</fullName>
    </alternativeName>
    <alternativeName>
        <fullName evidence="10">Nuclear factor NF-kappa-B activator 1</fullName>
    </alternativeName>
    <alternativeName>
        <fullName evidence="11">TRAF3-interacting protein 2</fullName>
    </alternativeName>
</protein>
<evidence type="ECO:0000259" key="14">
    <source>
        <dbReference type="PROSITE" id="PS51534"/>
    </source>
</evidence>
<sequence>MHWCEDSCGHRSVPVETDEAMTSSSLNLACSVCEQCLDSRRSDVDPVVDEYPSVTINTCKVDYPDELWGEPSRGQMQVPSARGTELSLGLNPQRSLVMNNPSFISWMDEPPPSKDAPVRSYYKAPKEPPSLDPGSLEAPLSLHSDYPEVAFQRPVPCHLQYYNSPIPPQHHPVCVRPCAYMPPVDAACQRYCPNTEPVQDPHHPKPNKNPKRIPGQVNTAPVREIMTEVCPTPSLPAHCHIPAQEAKKTISLPDNCRNLFITYSIDTAKDIPTFVSFLMTQGFRPAIDIFDDPVRRLDINKWMDSFLKDKSVLIIMVISPKYKIDIEGDGSDEHGLHTKYIHNQLQNEFIQQRCLNFRLVPVLFPNATREHVPIWLQSTRIYQWPRDMQDLLLRLLREERYIPPPMGKELTLTIRPI</sequence>
<comment type="subunit">
    <text evidence="6">Interacts with IKBKG/NF-kappa B essential modulator, with CHUK/IKK-alpha and with IKBKB/IKK-beta. Interacts with TRAF6; this interaction is direct. Interacts with IL17RA and IL17RC. Interacts with IL17RB.</text>
</comment>
<evidence type="ECO:0000256" key="2">
    <source>
        <dbReference type="ARBA" id="ARBA00012483"/>
    </source>
</evidence>
<evidence type="ECO:0000256" key="1">
    <source>
        <dbReference type="ARBA" id="ARBA00000900"/>
    </source>
</evidence>
<dbReference type="EMBL" id="JBHFQA010000019">
    <property type="protein sequence ID" value="KAL2081947.1"/>
    <property type="molecule type" value="Genomic_DNA"/>
</dbReference>
<evidence type="ECO:0000256" key="6">
    <source>
        <dbReference type="ARBA" id="ARBA00064316"/>
    </source>
</evidence>
<dbReference type="AlphaFoldDB" id="A0ABD1J445"/>
<dbReference type="InterPro" id="IPR013568">
    <property type="entry name" value="SEFIR_dom"/>
</dbReference>
<dbReference type="PROSITE" id="PS51534">
    <property type="entry name" value="SEFIR"/>
    <property type="match status" value="1"/>
</dbReference>
<dbReference type="Pfam" id="PF08357">
    <property type="entry name" value="SEFIR"/>
    <property type="match status" value="1"/>
</dbReference>
<evidence type="ECO:0000256" key="11">
    <source>
        <dbReference type="ARBA" id="ARBA00078673"/>
    </source>
</evidence>